<dbReference type="InterPro" id="IPR001123">
    <property type="entry name" value="LeuE-type"/>
</dbReference>
<keyword evidence="4 6" id="KW-1133">Transmembrane helix</keyword>
<dbReference type="GO" id="GO:0005886">
    <property type="term" value="C:plasma membrane"/>
    <property type="evidence" value="ECO:0007669"/>
    <property type="project" value="UniProtKB-SubCell"/>
</dbReference>
<keyword evidence="3 6" id="KW-0812">Transmembrane</keyword>
<evidence type="ECO:0000313" key="8">
    <source>
        <dbReference type="Proteomes" id="UP000018418"/>
    </source>
</evidence>
<evidence type="ECO:0000256" key="4">
    <source>
        <dbReference type="ARBA" id="ARBA00022989"/>
    </source>
</evidence>
<evidence type="ECO:0000256" key="1">
    <source>
        <dbReference type="ARBA" id="ARBA00004651"/>
    </source>
</evidence>
<evidence type="ECO:0008006" key="9">
    <source>
        <dbReference type="Google" id="ProtNLM"/>
    </source>
</evidence>
<feature type="transmembrane region" description="Helical" evidence="6">
    <location>
        <begin position="6"/>
        <end position="26"/>
    </location>
</feature>
<dbReference type="PANTHER" id="PTHR30086">
    <property type="entry name" value="ARGININE EXPORTER PROTEIN ARGO"/>
    <property type="match status" value="1"/>
</dbReference>
<comment type="caution">
    <text evidence="7">The sequence shown here is derived from an EMBL/GenBank/DDBJ whole genome shotgun (WGS) entry which is preliminary data.</text>
</comment>
<dbReference type="GO" id="GO:0015171">
    <property type="term" value="F:amino acid transmembrane transporter activity"/>
    <property type="evidence" value="ECO:0007669"/>
    <property type="project" value="TreeGrafter"/>
</dbReference>
<keyword evidence="2" id="KW-1003">Cell membrane</keyword>
<organism evidence="7 8">
    <name type="scientific">Acinetobacter brisouii CIP 110357</name>
    <dbReference type="NCBI Taxonomy" id="1341683"/>
    <lineage>
        <taxon>Bacteria</taxon>
        <taxon>Pseudomonadati</taxon>
        <taxon>Pseudomonadota</taxon>
        <taxon>Gammaproteobacteria</taxon>
        <taxon>Moraxellales</taxon>
        <taxon>Moraxellaceae</taxon>
        <taxon>Acinetobacter</taxon>
    </lineage>
</organism>
<dbReference type="Proteomes" id="UP000018418">
    <property type="component" value="Unassembled WGS sequence"/>
</dbReference>
<sequence>MSAFFYGLGTGFSLLLAIGAQNAFVLKQGLKQQYMFSVALICALSDSVLIFLGVKGFSHVVVQFPHILIIAQYVGAMFLFGYGLRSFYQAFYSNAALAPSQHEPESPLKIIGICLAFTWLNPHVYLDTMLLVGSVSTQFTPETHLFACGAILASWLFFFSLAYGAKILLPIFQRPQSWKILDAMIGCVMWGIALHLATG</sequence>
<dbReference type="EMBL" id="AYEU01000007">
    <property type="protein sequence ID" value="ESK50588.1"/>
    <property type="molecule type" value="Genomic_DNA"/>
</dbReference>
<evidence type="ECO:0000313" key="7">
    <source>
        <dbReference type="EMBL" id="ESK50588.1"/>
    </source>
</evidence>
<feature type="transmembrane region" description="Helical" evidence="6">
    <location>
        <begin position="180"/>
        <end position="198"/>
    </location>
</feature>
<evidence type="ECO:0000256" key="5">
    <source>
        <dbReference type="ARBA" id="ARBA00023136"/>
    </source>
</evidence>
<evidence type="ECO:0000256" key="2">
    <source>
        <dbReference type="ARBA" id="ARBA00022475"/>
    </source>
</evidence>
<proteinExistence type="predicted"/>
<gene>
    <name evidence="7" type="ORF">P255_02571</name>
</gene>
<dbReference type="STRING" id="396323.VH98_04100"/>
<dbReference type="AlphaFoldDB" id="V2U887"/>
<keyword evidence="8" id="KW-1185">Reference proteome</keyword>
<name>V2U887_9GAMM</name>
<comment type="subcellular location">
    <subcellularLocation>
        <location evidence="1">Cell membrane</location>
        <topology evidence="1">Multi-pass membrane protein</topology>
    </subcellularLocation>
</comment>
<keyword evidence="5 6" id="KW-0472">Membrane</keyword>
<reference evidence="7 8" key="1">
    <citation type="submission" date="2013-10" db="EMBL/GenBank/DDBJ databases">
        <title>The Genome Sequence of Acinetobacter brisouii CIP 110357.</title>
        <authorList>
            <consortium name="The Broad Institute Genomics Platform"/>
            <consortium name="The Broad Institute Genome Sequencing Center for Infectious Disease"/>
            <person name="Cerqueira G."/>
            <person name="Feldgarden M."/>
            <person name="Courvalin P."/>
            <person name="Grillot-Courvalin C."/>
            <person name="Clermont D."/>
            <person name="Rocha E."/>
            <person name="Yoon E.-J."/>
            <person name="Nemec A."/>
            <person name="Young S.K."/>
            <person name="Zeng Q."/>
            <person name="Gargeya S."/>
            <person name="Fitzgerald M."/>
            <person name="Abouelleil A."/>
            <person name="Alvarado L."/>
            <person name="Berlin A.M."/>
            <person name="Chapman S.B."/>
            <person name="Gainer-Dewar J."/>
            <person name="Goldberg J."/>
            <person name="Gnerre S."/>
            <person name="Griggs A."/>
            <person name="Gujja S."/>
            <person name="Hansen M."/>
            <person name="Howarth C."/>
            <person name="Imamovic A."/>
            <person name="Ireland A."/>
            <person name="Larimer J."/>
            <person name="McCowan C."/>
            <person name="Murphy C."/>
            <person name="Pearson M."/>
            <person name="Poon T.W."/>
            <person name="Priest M."/>
            <person name="Roberts A."/>
            <person name="Saif S."/>
            <person name="Shea T."/>
            <person name="Sykes S."/>
            <person name="Wortman J."/>
            <person name="Nusbaum C."/>
            <person name="Birren B."/>
        </authorList>
    </citation>
    <scope>NUCLEOTIDE SEQUENCE [LARGE SCALE GENOMIC DNA]</scope>
    <source>
        <strain evidence="7 8">CIP 110357</strain>
    </source>
</reference>
<dbReference type="OrthoDB" id="5638726at2"/>
<evidence type="ECO:0000256" key="6">
    <source>
        <dbReference type="SAM" id="Phobius"/>
    </source>
</evidence>
<feature type="transmembrane region" description="Helical" evidence="6">
    <location>
        <begin position="144"/>
        <end position="168"/>
    </location>
</feature>
<dbReference type="PATRIC" id="fig|1341683.3.peg.2543"/>
<protein>
    <recommendedName>
        <fullName evidence="9">L-lysine exporter</fullName>
    </recommendedName>
</protein>
<feature type="transmembrane region" description="Helical" evidence="6">
    <location>
        <begin position="33"/>
        <end position="54"/>
    </location>
</feature>
<accession>V2U887</accession>
<dbReference type="PANTHER" id="PTHR30086:SF20">
    <property type="entry name" value="ARGININE EXPORTER PROTEIN ARGO-RELATED"/>
    <property type="match status" value="1"/>
</dbReference>
<evidence type="ECO:0000256" key="3">
    <source>
        <dbReference type="ARBA" id="ARBA00022692"/>
    </source>
</evidence>
<dbReference type="Pfam" id="PF01810">
    <property type="entry name" value="LysE"/>
    <property type="match status" value="1"/>
</dbReference>
<dbReference type="RefSeq" id="WP_004902830.1">
    <property type="nucleotide sequence ID" value="NZ_BBTI01000005.1"/>
</dbReference>
<feature type="transmembrane region" description="Helical" evidence="6">
    <location>
        <begin position="66"/>
        <end position="85"/>
    </location>
</feature>
<dbReference type="HOGENOM" id="CLU_087840_0_0_6"/>